<evidence type="ECO:0000256" key="6">
    <source>
        <dbReference type="ARBA" id="ARBA00023002"/>
    </source>
</evidence>
<dbReference type="InterPro" id="IPR015798">
    <property type="entry name" value="Cu_amine_oxidase_C"/>
</dbReference>
<dbReference type="Proteomes" id="UP000029867">
    <property type="component" value="Unassembled WGS sequence"/>
</dbReference>
<evidence type="ECO:0000256" key="3">
    <source>
        <dbReference type="ARBA" id="ARBA00011738"/>
    </source>
</evidence>
<reference evidence="14" key="1">
    <citation type="journal article" date="2014" name="Microb. Cell Fact.">
        <title>Exploiting Issatchenkia orientalis SD108 for succinic acid production.</title>
        <authorList>
            <person name="Xiao H."/>
            <person name="Shao Z."/>
            <person name="Jiang Y."/>
            <person name="Dole S."/>
            <person name="Zhao H."/>
        </authorList>
    </citation>
    <scope>NUCLEOTIDE SEQUENCE [LARGE SCALE GENOMIC DNA]</scope>
    <source>
        <strain evidence="14">SD108</strain>
    </source>
</reference>
<dbReference type="PROSITE" id="PS01165">
    <property type="entry name" value="COPPER_AMINE_OXID_2"/>
    <property type="match status" value="1"/>
</dbReference>
<evidence type="ECO:0000256" key="2">
    <source>
        <dbReference type="ARBA" id="ARBA00007983"/>
    </source>
</evidence>
<name>A0A099NYI7_PICKU</name>
<keyword evidence="7 11" id="KW-0186">Copper</keyword>
<evidence type="ECO:0000256" key="11">
    <source>
        <dbReference type="RuleBase" id="RU000672"/>
    </source>
</evidence>
<dbReference type="Gene3D" id="2.70.98.20">
    <property type="entry name" value="Copper amine oxidase, catalytic domain"/>
    <property type="match status" value="1"/>
</dbReference>
<comment type="PTM">
    <text evidence="10 11">Topaquinone (TPQ) is generated by copper-dependent autoxidation of a specific tyrosyl residue.</text>
</comment>
<dbReference type="InterPro" id="IPR016182">
    <property type="entry name" value="Cu_amine_oxidase_N-reg"/>
</dbReference>
<keyword evidence="5 9" id="KW-0801">TPQ</keyword>
<evidence type="ECO:0000256" key="9">
    <source>
        <dbReference type="PIRSR" id="PIRSR600269-50"/>
    </source>
</evidence>
<evidence type="ECO:0000313" key="14">
    <source>
        <dbReference type="Proteomes" id="UP000029867"/>
    </source>
</evidence>
<dbReference type="EMBL" id="JQFK01000047">
    <property type="protein sequence ID" value="KGK36967.1"/>
    <property type="molecule type" value="Genomic_DNA"/>
</dbReference>
<evidence type="ECO:0000313" key="13">
    <source>
        <dbReference type="EMBL" id="KGK36967.1"/>
    </source>
</evidence>
<dbReference type="GO" id="GO:0005507">
    <property type="term" value="F:copper ion binding"/>
    <property type="evidence" value="ECO:0007669"/>
    <property type="project" value="InterPro"/>
</dbReference>
<dbReference type="GO" id="GO:0008131">
    <property type="term" value="F:primary methylamine oxidase activity"/>
    <property type="evidence" value="ECO:0007669"/>
    <property type="project" value="InterPro"/>
</dbReference>
<protein>
    <recommendedName>
        <fullName evidence="11">Amine oxidase</fullName>
        <ecNumber evidence="11">1.4.3.-</ecNumber>
    </recommendedName>
</protein>
<dbReference type="GO" id="GO:0048038">
    <property type="term" value="F:quinone binding"/>
    <property type="evidence" value="ECO:0007669"/>
    <property type="project" value="InterPro"/>
</dbReference>
<dbReference type="eggNOG" id="KOG1186">
    <property type="taxonomic scope" value="Eukaryota"/>
</dbReference>
<feature type="domain" description="Copper amine oxidase catalytic" evidence="12">
    <location>
        <begin position="234"/>
        <end position="631"/>
    </location>
</feature>
<dbReference type="SUPFAM" id="SSF49998">
    <property type="entry name" value="Amine oxidase catalytic domain"/>
    <property type="match status" value="1"/>
</dbReference>
<dbReference type="GO" id="GO:0009308">
    <property type="term" value="P:amine metabolic process"/>
    <property type="evidence" value="ECO:0007669"/>
    <property type="project" value="UniProtKB-UniRule"/>
</dbReference>
<sequence length="667" mass="75991">MAPHPFDQISDEEIRITVKLIKDAYPNDKPVFAQIDRLDPAKNLMVPYLEAERQGIAPPLIPRRAYAYFYIDQEFHKALINLTFKHIICDERLPEGVIGPLIPDQVEEIEQLSVNHPVCKAEIEKLCLPDNIHVVCDPWIYGTDDPNEKRLLIQCYMYLANKNHTESNHYSLPLKFSPVFDGLTKEFVRMDYLPSGADEFVINDTTVWDEFPLVEYHPDLNGVTKLREVKPLIISQPEGVSFTVDNHKITWQDWEFYVVPNAREGAVIYDIHFKGRSIIYRLSLSEMTVPYGDPRAPFHRKQAFDLGDCGFGVNGNVLNLGCECLGVIKYMDNRAVTADGDVKIIPNTVCLHEQDAGILYKHVNYRTGNSVVARRREFVVQIIATVANYEYAVQYIFDQVGEIKISVRATGILSTMPIDRDVDVNYGTLVGPRVMAAYHQHLLSFRIDPALDGHNNTVVYDDVLKMPENTKLNPYNVGFYTERKYVEKAGHIDQSPFTNRAYKIINENVINPTSKKPVGYKIVMPARQMIMASPDSYNTKRAKFATEQIWVTKYKEDRIYAAGEFTNQSQNDTGLAVWANGEDDVRNTDNIVWCTLGFTHIPKPEDFPVMPVEMHEIGITPFGFFEKNPALDLPQANNAFNKSQLYEENRKNAKSVSSANCCKKASL</sequence>
<evidence type="ECO:0000256" key="5">
    <source>
        <dbReference type="ARBA" id="ARBA00022772"/>
    </source>
</evidence>
<evidence type="ECO:0000256" key="10">
    <source>
        <dbReference type="PIRSR" id="PIRSR600269-51"/>
    </source>
</evidence>
<dbReference type="AlphaFoldDB" id="A0A099NYI7"/>
<dbReference type="PANTHER" id="PTHR10638:SF33">
    <property type="entry name" value="AMINE OXIDASE"/>
    <property type="match status" value="1"/>
</dbReference>
<feature type="active site" description="Schiff-base intermediate with substrate; via topaquinone" evidence="9">
    <location>
        <position position="389"/>
    </location>
</feature>
<keyword evidence="6 11" id="KW-0560">Oxidoreductase</keyword>
<organism evidence="13 14">
    <name type="scientific">Pichia kudriavzevii</name>
    <name type="common">Yeast</name>
    <name type="synonym">Issatchenkia orientalis</name>
    <dbReference type="NCBI Taxonomy" id="4909"/>
    <lineage>
        <taxon>Eukaryota</taxon>
        <taxon>Fungi</taxon>
        <taxon>Dikarya</taxon>
        <taxon>Ascomycota</taxon>
        <taxon>Saccharomycotina</taxon>
        <taxon>Pichiomycetes</taxon>
        <taxon>Pichiales</taxon>
        <taxon>Pichiaceae</taxon>
        <taxon>Pichia</taxon>
    </lineage>
</organism>
<comment type="caution">
    <text evidence="13">The sequence shown here is derived from an EMBL/GenBank/DDBJ whole genome shotgun (WGS) entry which is preliminary data.</text>
</comment>
<dbReference type="VEuPathDB" id="FungiDB:C5L36_0A05370"/>
<dbReference type="Gene3D" id="3.10.450.40">
    <property type="match status" value="2"/>
</dbReference>
<keyword evidence="8" id="KW-1015">Disulfide bond</keyword>
<dbReference type="EC" id="1.4.3.-" evidence="11"/>
<keyword evidence="4 11" id="KW-0479">Metal-binding</keyword>
<gene>
    <name evidence="13" type="ORF">JL09_g3871</name>
</gene>
<dbReference type="InterPro" id="IPR000269">
    <property type="entry name" value="Cu_amine_oxidase"/>
</dbReference>
<dbReference type="SUPFAM" id="SSF54416">
    <property type="entry name" value="Amine oxidase N-terminal region"/>
    <property type="match status" value="2"/>
</dbReference>
<dbReference type="HOGENOM" id="CLU_011500_3_1_1"/>
<dbReference type="PANTHER" id="PTHR10638">
    <property type="entry name" value="COPPER AMINE OXIDASE"/>
    <property type="match status" value="1"/>
</dbReference>
<feature type="modified residue" description="2',4',5'-topaquinone" evidence="10">
    <location>
        <position position="389"/>
    </location>
</feature>
<evidence type="ECO:0000256" key="1">
    <source>
        <dbReference type="ARBA" id="ARBA00001935"/>
    </source>
</evidence>
<comment type="cofactor">
    <cofactor evidence="11">
        <name>Cu cation</name>
        <dbReference type="ChEBI" id="CHEBI:23378"/>
    </cofactor>
    <text evidence="11">Contains 1 topaquinone per subunit.</text>
</comment>
<comment type="similarity">
    <text evidence="2 11">Belongs to the copper/topaquinone oxidase family.</text>
</comment>
<evidence type="ECO:0000256" key="7">
    <source>
        <dbReference type="ARBA" id="ARBA00023008"/>
    </source>
</evidence>
<comment type="cofactor">
    <cofactor evidence="1">
        <name>Cu cation</name>
        <dbReference type="ChEBI" id="CHEBI:23378"/>
    </cofactor>
</comment>
<dbReference type="FunFam" id="2.70.98.20:FF:000001">
    <property type="entry name" value="Amine oxidase"/>
    <property type="match status" value="1"/>
</dbReference>
<accession>A0A099NYI7</accession>
<proteinExistence type="inferred from homology"/>
<comment type="subunit">
    <text evidence="3">Homodimer.</text>
</comment>
<dbReference type="InterPro" id="IPR036460">
    <property type="entry name" value="Cu_amine_oxidase_C_sf"/>
</dbReference>
<evidence type="ECO:0000256" key="8">
    <source>
        <dbReference type="ARBA" id="ARBA00023157"/>
    </source>
</evidence>
<dbReference type="Pfam" id="PF01179">
    <property type="entry name" value="Cu_amine_oxid"/>
    <property type="match status" value="1"/>
</dbReference>
<feature type="active site" description="Proton acceptor" evidence="9">
    <location>
        <position position="305"/>
    </location>
</feature>
<evidence type="ECO:0000256" key="4">
    <source>
        <dbReference type="ARBA" id="ARBA00022723"/>
    </source>
</evidence>
<evidence type="ECO:0000259" key="12">
    <source>
        <dbReference type="Pfam" id="PF01179"/>
    </source>
</evidence>
<dbReference type="InterPro" id="IPR049947">
    <property type="entry name" value="Cu_Am_Ox_Cu-bd"/>
</dbReference>